<dbReference type="InterPro" id="IPR003615">
    <property type="entry name" value="HNH_nuc"/>
</dbReference>
<name>A0A1N6MBI2_9VIBR</name>
<sequence>MVSYKGKNKFGLSRYIPTDIRKKIRRDAGFGCVVCGCVLIEYEHIEPEFKDASEHNPDNMTILCPICHDRVTKKIISKRDVWAAKRNPKGLQQGYVNDLIFPNTDELEFLLGSVQVINVGIIISIYGKPLFWFESSENNEEPFTICCIFYGVGGEPIAYINRNEYIALIKKQDIVSVASRLTISDDKYGCILGMSREGGSPIHITELYMQYNKIKVMINNENSPLYYGSVDTPDSNLNGFNKFVFSGGKGNRRGEVNAIGLSQIPWCKENNKICWLIRANIHGLKVRNSIGHHKGWLYSNLLINLKGEIVGYIKDGKAFNVFNEFISNYKDGFLSYPEKQYDDGEPIFIPKHCRQGIFSRTQQEYDLSYRFFGF</sequence>
<organism evidence="2 3">
    <name type="scientific">Vibrio spartinae</name>
    <dbReference type="NCBI Taxonomy" id="1918945"/>
    <lineage>
        <taxon>Bacteria</taxon>
        <taxon>Pseudomonadati</taxon>
        <taxon>Pseudomonadota</taxon>
        <taxon>Gammaproteobacteria</taxon>
        <taxon>Vibrionales</taxon>
        <taxon>Vibrionaceae</taxon>
        <taxon>Vibrio</taxon>
    </lineage>
</organism>
<evidence type="ECO:0000313" key="2">
    <source>
        <dbReference type="EMBL" id="SIO96707.1"/>
    </source>
</evidence>
<evidence type="ECO:0000259" key="1">
    <source>
        <dbReference type="SMART" id="SM00507"/>
    </source>
</evidence>
<dbReference type="Proteomes" id="UP000184774">
    <property type="component" value="Unassembled WGS sequence"/>
</dbReference>
<dbReference type="AlphaFoldDB" id="A0A1N6MBI2"/>
<protein>
    <submittedName>
        <fullName evidence="2">HNH endonuclease</fullName>
    </submittedName>
</protein>
<dbReference type="RefSeq" id="WP_074375108.1">
    <property type="nucleotide sequence ID" value="NZ_AP024907.1"/>
</dbReference>
<dbReference type="Gene3D" id="1.10.30.50">
    <property type="match status" value="1"/>
</dbReference>
<evidence type="ECO:0000313" key="3">
    <source>
        <dbReference type="Proteomes" id="UP000184774"/>
    </source>
</evidence>
<keyword evidence="2" id="KW-0378">Hydrolase</keyword>
<keyword evidence="2" id="KW-0540">Nuclease</keyword>
<dbReference type="EMBL" id="FSSB01000040">
    <property type="protein sequence ID" value="SIO96707.1"/>
    <property type="molecule type" value="Genomic_DNA"/>
</dbReference>
<keyword evidence="2" id="KW-0255">Endonuclease</keyword>
<proteinExistence type="predicted"/>
<feature type="domain" description="HNH nuclease" evidence="1">
    <location>
        <begin position="19"/>
        <end position="69"/>
    </location>
</feature>
<accession>A0A1N6MBI2</accession>
<dbReference type="CDD" id="cd00085">
    <property type="entry name" value="HNHc"/>
    <property type="match status" value="1"/>
</dbReference>
<dbReference type="SMART" id="SM00507">
    <property type="entry name" value="HNHc"/>
    <property type="match status" value="1"/>
</dbReference>
<dbReference type="OrthoDB" id="9154548at2"/>
<dbReference type="GO" id="GO:0004519">
    <property type="term" value="F:endonuclease activity"/>
    <property type="evidence" value="ECO:0007669"/>
    <property type="project" value="UniProtKB-KW"/>
</dbReference>
<reference evidence="2 3" key="1">
    <citation type="submission" date="2016-12" db="EMBL/GenBank/DDBJ databases">
        <authorList>
            <person name="Song W.-J."/>
            <person name="Kurnit D.M."/>
        </authorList>
    </citation>
    <scope>NUCLEOTIDE SEQUENCE [LARGE SCALE GENOMIC DNA]</scope>
    <source>
        <strain evidence="2 3">CECT 9026</strain>
    </source>
</reference>
<gene>
    <name evidence="2" type="ORF">VSP9026_04513</name>
</gene>